<feature type="compositionally biased region" description="Polar residues" evidence="1">
    <location>
        <begin position="156"/>
        <end position="167"/>
    </location>
</feature>
<protein>
    <submittedName>
        <fullName evidence="2">Uncharacterized protein</fullName>
    </submittedName>
</protein>
<proteinExistence type="predicted"/>
<sequence length="179" mass="19618">MSDGRHHYTQTLLPAMDRQLFRHPSKGGTIFVQMSISRHIDFVFVDRFVFWPTGGPFQVLLKIASSFSSLKPSTRNSRQYRQSCSKEYPTLPCAEKEGVVTASEALSLCAPLAGAWPNFLPHFGEVCGPLGALQRVTLLSISAPEAIQRKCGHGVSANTAPSPNTGNYERGIVQPSIEE</sequence>
<accession>A0ABD0LF03</accession>
<evidence type="ECO:0000256" key="1">
    <source>
        <dbReference type="SAM" id="MobiDB-lite"/>
    </source>
</evidence>
<dbReference type="EMBL" id="JACVVK020000054">
    <property type="protein sequence ID" value="KAK7497931.1"/>
    <property type="molecule type" value="Genomic_DNA"/>
</dbReference>
<comment type="caution">
    <text evidence="2">The sequence shown here is derived from an EMBL/GenBank/DDBJ whole genome shotgun (WGS) entry which is preliminary data.</text>
</comment>
<dbReference type="AlphaFoldDB" id="A0ABD0LF03"/>
<organism evidence="2 3">
    <name type="scientific">Batillaria attramentaria</name>
    <dbReference type="NCBI Taxonomy" id="370345"/>
    <lineage>
        <taxon>Eukaryota</taxon>
        <taxon>Metazoa</taxon>
        <taxon>Spiralia</taxon>
        <taxon>Lophotrochozoa</taxon>
        <taxon>Mollusca</taxon>
        <taxon>Gastropoda</taxon>
        <taxon>Caenogastropoda</taxon>
        <taxon>Sorbeoconcha</taxon>
        <taxon>Cerithioidea</taxon>
        <taxon>Batillariidae</taxon>
        <taxon>Batillaria</taxon>
    </lineage>
</organism>
<gene>
    <name evidence="2" type="ORF">BaRGS_00010802</name>
</gene>
<dbReference type="Proteomes" id="UP001519460">
    <property type="component" value="Unassembled WGS sequence"/>
</dbReference>
<evidence type="ECO:0000313" key="2">
    <source>
        <dbReference type="EMBL" id="KAK7497931.1"/>
    </source>
</evidence>
<name>A0ABD0LF03_9CAEN</name>
<evidence type="ECO:0000313" key="3">
    <source>
        <dbReference type="Proteomes" id="UP001519460"/>
    </source>
</evidence>
<keyword evidence="3" id="KW-1185">Reference proteome</keyword>
<feature type="region of interest" description="Disordered" evidence="1">
    <location>
        <begin position="154"/>
        <end position="179"/>
    </location>
</feature>
<reference evidence="2 3" key="1">
    <citation type="journal article" date="2023" name="Sci. Data">
        <title>Genome assembly of the Korean intertidal mud-creeper Batillaria attramentaria.</title>
        <authorList>
            <person name="Patra A.K."/>
            <person name="Ho P.T."/>
            <person name="Jun S."/>
            <person name="Lee S.J."/>
            <person name="Kim Y."/>
            <person name="Won Y.J."/>
        </authorList>
    </citation>
    <scope>NUCLEOTIDE SEQUENCE [LARGE SCALE GENOMIC DNA]</scope>
    <source>
        <strain evidence="2">Wonlab-2016</strain>
    </source>
</reference>